<dbReference type="InterPro" id="IPR006311">
    <property type="entry name" value="TAT_signal"/>
</dbReference>
<evidence type="ECO:0000313" key="3">
    <source>
        <dbReference type="EMBL" id="MBK1715782.1"/>
    </source>
</evidence>
<dbReference type="PIRSF" id="PIRSF017082">
    <property type="entry name" value="YflP"/>
    <property type="match status" value="1"/>
</dbReference>
<name>A0ABS1E087_RUBGE</name>
<organism evidence="3 4">
    <name type="scientific">Rubrivivax gelatinosus</name>
    <name type="common">Rhodocyclus gelatinosus</name>
    <name type="synonym">Rhodopseudomonas gelatinosa</name>
    <dbReference type="NCBI Taxonomy" id="28068"/>
    <lineage>
        <taxon>Bacteria</taxon>
        <taxon>Pseudomonadati</taxon>
        <taxon>Pseudomonadota</taxon>
        <taxon>Betaproteobacteria</taxon>
        <taxon>Burkholderiales</taxon>
        <taxon>Sphaerotilaceae</taxon>
        <taxon>Rubrivivax</taxon>
    </lineage>
</organism>
<reference evidence="3" key="1">
    <citation type="submission" date="2017-08" db="EMBL/GenBank/DDBJ databases">
        <authorList>
            <person name="Imhoff J.F."/>
            <person name="Rahn T."/>
            <person name="Kuenzel S."/>
            <person name="Neulinger S.C."/>
        </authorList>
    </citation>
    <scope>NUCLEOTIDE SEQUENCE</scope>
    <source>
        <strain evidence="3">IM 151</strain>
    </source>
</reference>
<dbReference type="PANTHER" id="PTHR42928:SF5">
    <property type="entry name" value="BLR1237 PROTEIN"/>
    <property type="match status" value="1"/>
</dbReference>
<comment type="similarity">
    <text evidence="1">Belongs to the UPF0065 (bug) family.</text>
</comment>
<feature type="signal peptide" evidence="2">
    <location>
        <begin position="1"/>
        <end position="28"/>
    </location>
</feature>
<dbReference type="Pfam" id="PF03401">
    <property type="entry name" value="TctC"/>
    <property type="match status" value="1"/>
</dbReference>
<keyword evidence="4" id="KW-1185">Reference proteome</keyword>
<dbReference type="Proteomes" id="UP001041814">
    <property type="component" value="Unassembled WGS sequence"/>
</dbReference>
<dbReference type="CDD" id="cd13578">
    <property type="entry name" value="PBP2_Bug27"/>
    <property type="match status" value="1"/>
</dbReference>
<sequence length="328" mass="33801">MSRPDHPRRRLLVAAAGCALAAPLAAWAQAYPNHPLRLVVPFPPGGPTDIVARPLARQLGDALGQSVVVDNRGGAGGSLAADYVAKAPADGYTLLVATVGTHAINPSLYRRLPYDPVQDFTPVGLLANAPVAIVVPASSPVRTLAELVAQAKATPEKFAYGSAGNGTPGHLSGALFESVAGLKLTHVPYKGSAPALTDLLGGQIPLMFDPVQSVLPHIAAGKLRALAVTSRQRIAVLPGVPTVAESGYPGFETTAWWAVYAPARLPADVAARLAQEVERIARSAEFAQALGNLGVHPAPDGPAALAAYQKAEIGKWARAVHGAGVTLD</sequence>
<dbReference type="InterPro" id="IPR005064">
    <property type="entry name" value="BUG"/>
</dbReference>
<dbReference type="EMBL" id="NRRU01000155">
    <property type="protein sequence ID" value="MBK1715782.1"/>
    <property type="molecule type" value="Genomic_DNA"/>
</dbReference>
<dbReference type="InterPro" id="IPR042100">
    <property type="entry name" value="Bug_dom1"/>
</dbReference>
<dbReference type="RefSeq" id="WP_200380246.1">
    <property type="nucleotide sequence ID" value="NZ_NRRU01000155.1"/>
</dbReference>
<feature type="chain" id="PRO_5046345457" evidence="2">
    <location>
        <begin position="29"/>
        <end position="328"/>
    </location>
</feature>
<dbReference type="Gene3D" id="3.40.190.10">
    <property type="entry name" value="Periplasmic binding protein-like II"/>
    <property type="match status" value="1"/>
</dbReference>
<evidence type="ECO:0000256" key="1">
    <source>
        <dbReference type="ARBA" id="ARBA00006987"/>
    </source>
</evidence>
<dbReference type="PROSITE" id="PS51318">
    <property type="entry name" value="TAT"/>
    <property type="match status" value="1"/>
</dbReference>
<dbReference type="Gene3D" id="3.40.190.150">
    <property type="entry name" value="Bordetella uptake gene, domain 1"/>
    <property type="match status" value="1"/>
</dbReference>
<dbReference type="PANTHER" id="PTHR42928">
    <property type="entry name" value="TRICARBOXYLATE-BINDING PROTEIN"/>
    <property type="match status" value="1"/>
</dbReference>
<evidence type="ECO:0000313" key="4">
    <source>
        <dbReference type="Proteomes" id="UP001041814"/>
    </source>
</evidence>
<proteinExistence type="inferred from homology"/>
<evidence type="ECO:0000256" key="2">
    <source>
        <dbReference type="SAM" id="SignalP"/>
    </source>
</evidence>
<reference evidence="3" key="2">
    <citation type="journal article" date="2020" name="Microorganisms">
        <title>Osmotic Adaptation and Compatible Solute Biosynthesis of Phototrophic Bacteria as Revealed from Genome Analyses.</title>
        <authorList>
            <person name="Imhoff J.F."/>
            <person name="Rahn T."/>
            <person name="Kunzel S."/>
            <person name="Keller A."/>
            <person name="Neulinger S.C."/>
        </authorList>
    </citation>
    <scope>NUCLEOTIDE SEQUENCE</scope>
    <source>
        <strain evidence="3">IM 151</strain>
    </source>
</reference>
<keyword evidence="2" id="KW-0732">Signal</keyword>
<comment type="caution">
    <text evidence="3">The sequence shown here is derived from an EMBL/GenBank/DDBJ whole genome shotgun (WGS) entry which is preliminary data.</text>
</comment>
<accession>A0ABS1E087</accession>
<gene>
    <name evidence="3" type="ORF">CKO43_23825</name>
</gene>
<protein>
    <submittedName>
        <fullName evidence="3">LacI family transcriptional regulator</fullName>
    </submittedName>
</protein>
<dbReference type="SUPFAM" id="SSF53850">
    <property type="entry name" value="Periplasmic binding protein-like II"/>
    <property type="match status" value="1"/>
</dbReference>